<evidence type="ECO:0000313" key="7">
    <source>
        <dbReference type="EMBL" id="MFD1671370.1"/>
    </source>
</evidence>
<evidence type="ECO:0000256" key="2">
    <source>
        <dbReference type="ARBA" id="ARBA00022679"/>
    </source>
</evidence>
<dbReference type="EMBL" id="JBHTOP010000007">
    <property type="protein sequence ID" value="MFD1671370.1"/>
    <property type="molecule type" value="Genomic_DNA"/>
</dbReference>
<reference evidence="8" key="1">
    <citation type="journal article" date="2019" name="Int. J. Syst. Evol. Microbiol.">
        <title>The Global Catalogue of Microorganisms (GCM) 10K type strain sequencing project: providing services to taxonomists for standard genome sequencing and annotation.</title>
        <authorList>
            <consortium name="The Broad Institute Genomics Platform"/>
            <consortium name="The Broad Institute Genome Sequencing Center for Infectious Disease"/>
            <person name="Wu L."/>
            <person name="Ma J."/>
        </authorList>
    </citation>
    <scope>NUCLEOTIDE SEQUENCE [LARGE SCALE GENOMIC DNA]</scope>
    <source>
        <strain evidence="8">CCM 8896</strain>
    </source>
</reference>
<dbReference type="PROSITE" id="PS00101">
    <property type="entry name" value="HEXAPEP_TRANSFERASES"/>
    <property type="match status" value="1"/>
</dbReference>
<evidence type="ECO:0000256" key="4">
    <source>
        <dbReference type="ARBA" id="ARBA00023315"/>
    </source>
</evidence>
<dbReference type="Pfam" id="PF12464">
    <property type="entry name" value="Mac"/>
    <property type="match status" value="1"/>
</dbReference>
<dbReference type="Pfam" id="PF00132">
    <property type="entry name" value="Hexapep"/>
    <property type="match status" value="1"/>
</dbReference>
<dbReference type="GO" id="GO:0016746">
    <property type="term" value="F:acyltransferase activity"/>
    <property type="evidence" value="ECO:0007669"/>
    <property type="project" value="UniProtKB-KW"/>
</dbReference>
<evidence type="ECO:0000313" key="8">
    <source>
        <dbReference type="Proteomes" id="UP001597267"/>
    </source>
</evidence>
<dbReference type="EC" id="2.3.1.-" evidence="5"/>
<dbReference type="InterPro" id="IPR018357">
    <property type="entry name" value="Hexapep_transf_CS"/>
</dbReference>
<keyword evidence="4 5" id="KW-0012">Acyltransferase</keyword>
<dbReference type="Proteomes" id="UP001597267">
    <property type="component" value="Unassembled WGS sequence"/>
</dbReference>
<dbReference type="InterPro" id="IPR039369">
    <property type="entry name" value="LacA-like"/>
</dbReference>
<keyword evidence="3" id="KW-0677">Repeat</keyword>
<evidence type="ECO:0000259" key="6">
    <source>
        <dbReference type="SMART" id="SM01266"/>
    </source>
</evidence>
<dbReference type="PANTHER" id="PTHR43017">
    <property type="entry name" value="GALACTOSIDE O-ACETYLTRANSFERASE"/>
    <property type="match status" value="1"/>
</dbReference>
<dbReference type="Gene3D" id="2.160.10.10">
    <property type="entry name" value="Hexapeptide repeat proteins"/>
    <property type="match status" value="1"/>
</dbReference>
<dbReference type="SUPFAM" id="SSF51161">
    <property type="entry name" value="Trimeric LpxA-like enzymes"/>
    <property type="match status" value="1"/>
</dbReference>
<proteinExistence type="inferred from homology"/>
<dbReference type="PANTHER" id="PTHR43017:SF1">
    <property type="entry name" value="ACETYLTRANSFERASE YJL218W-RELATED"/>
    <property type="match status" value="1"/>
</dbReference>
<dbReference type="SMART" id="SM01266">
    <property type="entry name" value="Mac"/>
    <property type="match status" value="1"/>
</dbReference>
<accession>A0ABW4J5Z6</accession>
<name>A0ABW4J5Z6_9LACO</name>
<dbReference type="InterPro" id="IPR001451">
    <property type="entry name" value="Hexapep"/>
</dbReference>
<protein>
    <recommendedName>
        <fullName evidence="5">Acetyltransferase</fullName>
        <ecNumber evidence="5">2.3.1.-</ecNumber>
    </recommendedName>
</protein>
<comment type="caution">
    <text evidence="7">The sequence shown here is derived from an EMBL/GenBank/DDBJ whole genome shotgun (WGS) entry which is preliminary data.</text>
</comment>
<dbReference type="InterPro" id="IPR024688">
    <property type="entry name" value="Mac_dom"/>
</dbReference>
<comment type="similarity">
    <text evidence="1 5">Belongs to the transferase hexapeptide repeat family.</text>
</comment>
<keyword evidence="2 5" id="KW-0808">Transferase</keyword>
<evidence type="ECO:0000256" key="1">
    <source>
        <dbReference type="ARBA" id="ARBA00007274"/>
    </source>
</evidence>
<evidence type="ECO:0000256" key="3">
    <source>
        <dbReference type="ARBA" id="ARBA00022737"/>
    </source>
</evidence>
<evidence type="ECO:0000256" key="5">
    <source>
        <dbReference type="RuleBase" id="RU367021"/>
    </source>
</evidence>
<gene>
    <name evidence="7" type="ORF">ACFQ5M_04605</name>
</gene>
<keyword evidence="8" id="KW-1185">Reference proteome</keyword>
<organism evidence="7 8">
    <name type="scientific">Agrilactobacillus yilanensis</name>
    <dbReference type="NCBI Taxonomy" id="2485997"/>
    <lineage>
        <taxon>Bacteria</taxon>
        <taxon>Bacillati</taxon>
        <taxon>Bacillota</taxon>
        <taxon>Bacilli</taxon>
        <taxon>Lactobacillales</taxon>
        <taxon>Lactobacillaceae</taxon>
        <taxon>Agrilactobacillus</taxon>
    </lineage>
</organism>
<sequence>MTSEKELMRTDQLYNAGDAELTAWRNRTKQLIFEYNQSAPAAESTRNALLQKLLDNPTKDAYIEAPTRMDYGQNIHLGAHFYANYESIFLDTAQITIGDNVLLGPRVSLLTAGHPIDPTVRNEGLEFGKPITIGNDVWIGGSVTVCPGVTIGSNVVIGAGAVVTQDIPANSVATGVPAKVLRKITTQDQQTWTAEKKRYLANRA</sequence>
<dbReference type="CDD" id="cd03357">
    <property type="entry name" value="LbH_MAT_GAT"/>
    <property type="match status" value="1"/>
</dbReference>
<feature type="domain" description="Maltose/galactoside acetyltransferase" evidence="6">
    <location>
        <begin position="5"/>
        <end position="59"/>
    </location>
</feature>
<dbReference type="RefSeq" id="WP_125715436.1">
    <property type="nucleotide sequence ID" value="NZ_JBHTOP010000007.1"/>
</dbReference>
<dbReference type="InterPro" id="IPR011004">
    <property type="entry name" value="Trimer_LpxA-like_sf"/>
</dbReference>